<accession>L8JDL8</accession>
<dbReference type="RefSeq" id="WP_007465522.1">
    <property type="nucleotide sequence ID" value="NZ_AMZO01000016.1"/>
</dbReference>
<protein>
    <submittedName>
        <fullName evidence="2">Uncharacterized protein</fullName>
    </submittedName>
</protein>
<feature type="transmembrane region" description="Helical" evidence="1">
    <location>
        <begin position="40"/>
        <end position="62"/>
    </location>
</feature>
<name>L8JDL8_9GAMM</name>
<keyword evidence="3" id="KW-1185">Reference proteome</keyword>
<evidence type="ECO:0000313" key="2">
    <source>
        <dbReference type="EMBL" id="ELR65624.1"/>
    </source>
</evidence>
<gene>
    <name evidence="2" type="ORF">C942_00707</name>
</gene>
<dbReference type="PATRIC" id="fig|1056511.3.peg.2196"/>
<keyword evidence="1" id="KW-0472">Membrane</keyword>
<evidence type="ECO:0000313" key="3">
    <source>
        <dbReference type="Proteomes" id="UP000011134"/>
    </source>
</evidence>
<proteinExistence type="predicted"/>
<organism evidence="2 3">
    <name type="scientific">Photobacterium marinum</name>
    <dbReference type="NCBI Taxonomy" id="1056511"/>
    <lineage>
        <taxon>Bacteria</taxon>
        <taxon>Pseudomonadati</taxon>
        <taxon>Pseudomonadota</taxon>
        <taxon>Gammaproteobacteria</taxon>
        <taxon>Vibrionales</taxon>
        <taxon>Vibrionaceae</taxon>
        <taxon>Photobacterium</taxon>
    </lineage>
</organism>
<evidence type="ECO:0000256" key="1">
    <source>
        <dbReference type="SAM" id="Phobius"/>
    </source>
</evidence>
<dbReference type="AlphaFoldDB" id="L8JDL8"/>
<keyword evidence="1" id="KW-0812">Transmembrane</keyword>
<sequence length="146" mass="15770">MKKKVLAVTLTAMVTIQLAGCGTILHPERKGQKGGNIDPAIAVLNAAGLLLFIVPGLVAFGIDLYYGTIYLPGTALDLNDDELNQLKNIDGQLNSEALARFISEKTGEEIHADEMISYKIGSAEELSFMIDQVGEQSTGSYQFNTY</sequence>
<dbReference type="EMBL" id="AMZO01000016">
    <property type="protein sequence ID" value="ELR65624.1"/>
    <property type="molecule type" value="Genomic_DNA"/>
</dbReference>
<comment type="caution">
    <text evidence="2">The sequence shown here is derived from an EMBL/GenBank/DDBJ whole genome shotgun (WGS) entry which is preliminary data.</text>
</comment>
<dbReference type="Proteomes" id="UP000011134">
    <property type="component" value="Unassembled WGS sequence"/>
</dbReference>
<reference evidence="2 3" key="1">
    <citation type="submission" date="2012-12" db="EMBL/GenBank/DDBJ databases">
        <title>Genome Assembly of Photobacterium sp. AK15.</title>
        <authorList>
            <person name="Khatri I."/>
            <person name="Vaidya B."/>
            <person name="Srinivas T.N.R."/>
            <person name="Subramanian S."/>
            <person name="Pinnaka A."/>
        </authorList>
    </citation>
    <scope>NUCLEOTIDE SEQUENCE [LARGE SCALE GENOMIC DNA]</scope>
    <source>
        <strain evidence="2 3">AK15</strain>
    </source>
</reference>
<keyword evidence="1" id="KW-1133">Transmembrane helix</keyword>